<dbReference type="Proteomes" id="UP001172680">
    <property type="component" value="Unassembled WGS sequence"/>
</dbReference>
<dbReference type="EMBL" id="JAPDRP010000033">
    <property type="protein sequence ID" value="KAJ9634354.1"/>
    <property type="molecule type" value="Genomic_DNA"/>
</dbReference>
<gene>
    <name evidence="1" type="ORF">H2199_009012</name>
</gene>
<evidence type="ECO:0000313" key="2">
    <source>
        <dbReference type="Proteomes" id="UP001172680"/>
    </source>
</evidence>
<sequence>MAFSPPFSSSHGNAIEIVERVMSVLSMLGTNFIIGTFVAFPAFRKPINRLILYATIGNALTNVATLISVSGMRYGEGSGLCEFQGFLIQWFMPADSLWTLCMAFNVYLTFFKGRHARDLRRLEKWYFLFCYALPLPVPLMYLALDYTRNRQGNRIYGPATVSRGQPCMANSRAQEMLMVWNSYGVGFLMNGTGCVWRTSTVLCADIRITVDRIVITITLTIYIATGRVIFKKRAQLRAFDNDPHASAPTIENPFALMNLPAVTKVTRIEVTTEAIVLPSRIHSGPESLRTVSRSSFSSTRKLSAAPASPPPAQQSEYSRFLGQPNSGIRPYFASITADPSRPHEQDAIAGSTIPVTSEHTVTDEEALSSRKTTSSHARRRAAHQGNEAAWAYAKVAMLMFIALIVVWVPSTVNRVYSLIHDTRPLFALNIIAAAVLPLQGFWNATIYIATSWPQCKAAWRQIAGRKEPGRDSRSSSYTLRMEQRMNSSAGDGGVLEGVLAAGVWVWGKGIGGKGLGGAVESTADEEVVVLFLLPSDSAIATLPATCSNATLITSLAIVLRSSISISSTARETPLPDVSTRYPKGLTNTPVSPQQSKLPSKSSALRSVQVALQSASRNKPIG</sequence>
<keyword evidence="2" id="KW-1185">Reference proteome</keyword>
<accession>A0ACC2YGC9</accession>
<evidence type="ECO:0000313" key="1">
    <source>
        <dbReference type="EMBL" id="KAJ9634354.1"/>
    </source>
</evidence>
<comment type="caution">
    <text evidence="1">The sequence shown here is derived from an EMBL/GenBank/DDBJ whole genome shotgun (WGS) entry which is preliminary data.</text>
</comment>
<organism evidence="1 2">
    <name type="scientific">Coniosporium tulheliwenetii</name>
    <dbReference type="NCBI Taxonomy" id="3383036"/>
    <lineage>
        <taxon>Eukaryota</taxon>
        <taxon>Fungi</taxon>
        <taxon>Dikarya</taxon>
        <taxon>Ascomycota</taxon>
        <taxon>Pezizomycotina</taxon>
        <taxon>Dothideomycetes</taxon>
        <taxon>Dothideomycetes incertae sedis</taxon>
        <taxon>Coniosporium</taxon>
    </lineage>
</organism>
<name>A0ACC2YGC9_9PEZI</name>
<reference evidence="1" key="1">
    <citation type="submission" date="2022-10" db="EMBL/GenBank/DDBJ databases">
        <title>Culturing micro-colonial fungi from biological soil crusts in the Mojave desert and describing Neophaeococcomyces mojavensis, and introducing the new genera and species Taxawa tesnikishii.</title>
        <authorList>
            <person name="Kurbessoian T."/>
            <person name="Stajich J.E."/>
        </authorList>
    </citation>
    <scope>NUCLEOTIDE SEQUENCE</scope>
    <source>
        <strain evidence="1">JES_115</strain>
    </source>
</reference>
<protein>
    <submittedName>
        <fullName evidence="1">Uncharacterized protein</fullName>
    </submittedName>
</protein>
<proteinExistence type="predicted"/>